<organism evidence="1">
    <name type="scientific">marine sediment metagenome</name>
    <dbReference type="NCBI Taxonomy" id="412755"/>
    <lineage>
        <taxon>unclassified sequences</taxon>
        <taxon>metagenomes</taxon>
        <taxon>ecological metagenomes</taxon>
    </lineage>
</organism>
<accession>A0A0F9IHE4</accession>
<protein>
    <submittedName>
        <fullName evidence="1">Uncharacterized protein</fullName>
    </submittedName>
</protein>
<gene>
    <name evidence="1" type="ORF">LCGC14_1657980</name>
</gene>
<comment type="caution">
    <text evidence="1">The sequence shown here is derived from an EMBL/GenBank/DDBJ whole genome shotgun (WGS) entry which is preliminary data.</text>
</comment>
<reference evidence="1" key="1">
    <citation type="journal article" date="2015" name="Nature">
        <title>Complex archaea that bridge the gap between prokaryotes and eukaryotes.</title>
        <authorList>
            <person name="Spang A."/>
            <person name="Saw J.H."/>
            <person name="Jorgensen S.L."/>
            <person name="Zaremba-Niedzwiedzka K."/>
            <person name="Martijn J."/>
            <person name="Lind A.E."/>
            <person name="van Eijk R."/>
            <person name="Schleper C."/>
            <person name="Guy L."/>
            <person name="Ettema T.J."/>
        </authorList>
    </citation>
    <scope>NUCLEOTIDE SEQUENCE</scope>
</reference>
<dbReference type="EMBL" id="LAZR01014041">
    <property type="protein sequence ID" value="KKM19214.1"/>
    <property type="molecule type" value="Genomic_DNA"/>
</dbReference>
<dbReference type="AlphaFoldDB" id="A0A0F9IHE4"/>
<name>A0A0F9IHE4_9ZZZZ</name>
<evidence type="ECO:0000313" key="1">
    <source>
        <dbReference type="EMBL" id="KKM19214.1"/>
    </source>
</evidence>
<proteinExistence type="predicted"/>
<feature type="non-terminal residue" evidence="1">
    <location>
        <position position="66"/>
    </location>
</feature>
<sequence length="66" mass="7667">MNEDICYTRIKAGPNIGVPVFQINFKEQPIELGRAREIVKEILNFDTGRNKNIYLRGPFPQCEEEI</sequence>